<dbReference type="Proteomes" id="UP000266895">
    <property type="component" value="Chromosome"/>
</dbReference>
<proteinExistence type="predicted"/>
<gene>
    <name evidence="1" type="ORF">NCTC11636_01246</name>
</gene>
<protein>
    <recommendedName>
        <fullName evidence="3">PKD domain-containing protein</fullName>
    </recommendedName>
</protein>
<organism evidence="1 2">
    <name type="scientific">Actinomyces howellii</name>
    <dbReference type="NCBI Taxonomy" id="52771"/>
    <lineage>
        <taxon>Bacteria</taxon>
        <taxon>Bacillati</taxon>
        <taxon>Actinomycetota</taxon>
        <taxon>Actinomycetes</taxon>
        <taxon>Actinomycetales</taxon>
        <taxon>Actinomycetaceae</taxon>
        <taxon>Actinomyces</taxon>
    </lineage>
</organism>
<sequence length="151" mass="16108">MVVTATDVSRLMVEGSGLWRQPPGPEARVDIIVIAYTSPDSRTLSTTVAGVPVTVTATPVSYRFHWGDGTATTTTDPGAPYPNHTVYHDYTGTRSNVVITVTTTWEATFTPEGGTSQPVTGTITTTSSAEPFDLVRTVTYLTDDAEEAQGH</sequence>
<dbReference type="EMBL" id="LR134350">
    <property type="protein sequence ID" value="VEG27942.1"/>
    <property type="molecule type" value="Genomic_DNA"/>
</dbReference>
<evidence type="ECO:0000313" key="1">
    <source>
        <dbReference type="EMBL" id="VEG27942.1"/>
    </source>
</evidence>
<evidence type="ECO:0008006" key="3">
    <source>
        <dbReference type="Google" id="ProtNLM"/>
    </source>
</evidence>
<evidence type="ECO:0000313" key="2">
    <source>
        <dbReference type="Proteomes" id="UP000266895"/>
    </source>
</evidence>
<dbReference type="AlphaFoldDB" id="A0A448HGG7"/>
<reference evidence="1 2" key="1">
    <citation type="submission" date="2018-12" db="EMBL/GenBank/DDBJ databases">
        <authorList>
            <consortium name="Pathogen Informatics"/>
        </authorList>
    </citation>
    <scope>NUCLEOTIDE SEQUENCE [LARGE SCALE GENOMIC DNA]</scope>
    <source>
        <strain evidence="1 2">NCTC11636</strain>
    </source>
</reference>
<accession>A0A448HGG7</accession>
<name>A0A448HGG7_9ACTO</name>
<dbReference type="KEGG" id="ahw:NCTC11636_01246"/>
<keyword evidence="2" id="KW-1185">Reference proteome</keyword>